<dbReference type="InterPro" id="IPR006321">
    <property type="entry name" value="PilT/PilU"/>
</dbReference>
<dbReference type="InterPro" id="IPR027417">
    <property type="entry name" value="P-loop_NTPase"/>
</dbReference>
<comment type="similarity">
    <text evidence="1">Belongs to the GSP E family.</text>
</comment>
<organism evidence="3 4">
    <name type="scientific">candidate division CSSED10-310 bacterium</name>
    <dbReference type="NCBI Taxonomy" id="2855610"/>
    <lineage>
        <taxon>Bacteria</taxon>
        <taxon>Bacteria division CSSED10-310</taxon>
    </lineage>
</organism>
<dbReference type="Proteomes" id="UP001594351">
    <property type="component" value="Unassembled WGS sequence"/>
</dbReference>
<dbReference type="CDD" id="cd01131">
    <property type="entry name" value="PilT"/>
    <property type="match status" value="1"/>
</dbReference>
<proteinExistence type="inferred from homology"/>
<evidence type="ECO:0000259" key="2">
    <source>
        <dbReference type="PROSITE" id="PS00662"/>
    </source>
</evidence>
<dbReference type="Gene3D" id="3.40.50.300">
    <property type="entry name" value="P-loop containing nucleotide triphosphate hydrolases"/>
    <property type="match status" value="1"/>
</dbReference>
<sequence>MGSKLLEKILKLAVKENASDVHFQVNYPPLLRIFGNLVEVKVPHLTDMDTKELAKEILQRYGINLEQRFTDYDTSYSIGGLGRFRVNIYKQRGSFGLVMRVIPMNIRTFESLNLPPILVQIAHLRRGLVLITGATGMGKSTTIAAIISEINQTRKSHVLTIEDPIEFAFAPGKSVITQREISSDVSDYAQGLKAALRQDPDVIMLGELRDAETVDTCLKAAETGHLVLSTLHTVDVQKTIGRLIGFFPTAEQGEARIRIAENLAAVVSLRLLINKVGTGRIPAVEIMRVTRTIQDCISSHDKTHLITKYVEESREFGMQSFDQHLVELFKEGQLHLEVAKQAASSPGNFERAITLD</sequence>
<evidence type="ECO:0000313" key="3">
    <source>
        <dbReference type="EMBL" id="MFC1848904.1"/>
    </source>
</evidence>
<dbReference type="NCBIfam" id="TIGR01420">
    <property type="entry name" value="pilT_fam"/>
    <property type="match status" value="1"/>
</dbReference>
<dbReference type="PANTHER" id="PTHR30486">
    <property type="entry name" value="TWITCHING MOTILITY PROTEIN PILT"/>
    <property type="match status" value="1"/>
</dbReference>
<dbReference type="PROSITE" id="PS00662">
    <property type="entry name" value="T2SP_E"/>
    <property type="match status" value="1"/>
</dbReference>
<dbReference type="InterPro" id="IPR003593">
    <property type="entry name" value="AAA+_ATPase"/>
</dbReference>
<dbReference type="Pfam" id="PF00437">
    <property type="entry name" value="T2SSE"/>
    <property type="match status" value="1"/>
</dbReference>
<dbReference type="SUPFAM" id="SSF52540">
    <property type="entry name" value="P-loop containing nucleoside triphosphate hydrolases"/>
    <property type="match status" value="1"/>
</dbReference>
<dbReference type="Gene3D" id="3.30.450.90">
    <property type="match status" value="1"/>
</dbReference>
<protein>
    <submittedName>
        <fullName evidence="3">Type IV pilus twitching motility protein PilT</fullName>
    </submittedName>
</protein>
<evidence type="ECO:0000313" key="4">
    <source>
        <dbReference type="Proteomes" id="UP001594351"/>
    </source>
</evidence>
<dbReference type="EMBL" id="JBHPBY010000011">
    <property type="protein sequence ID" value="MFC1848904.1"/>
    <property type="molecule type" value="Genomic_DNA"/>
</dbReference>
<reference evidence="3 4" key="1">
    <citation type="submission" date="2024-09" db="EMBL/GenBank/DDBJ databases">
        <title>Laminarin stimulates single cell rates of sulfate reduction while oxygen inhibits transcriptomic activity in coastal marine sediment.</title>
        <authorList>
            <person name="Lindsay M."/>
            <person name="Orcutt B."/>
            <person name="Emerson D."/>
            <person name="Stepanauskas R."/>
            <person name="D'Angelo T."/>
        </authorList>
    </citation>
    <scope>NUCLEOTIDE SEQUENCE [LARGE SCALE GENOMIC DNA]</scope>
    <source>
        <strain evidence="3">SAG AM-311-K15</strain>
    </source>
</reference>
<comment type="caution">
    <text evidence="3">The sequence shown here is derived from an EMBL/GenBank/DDBJ whole genome shotgun (WGS) entry which is preliminary data.</text>
</comment>
<accession>A0ABV6YRS1</accession>
<dbReference type="InterPro" id="IPR001482">
    <property type="entry name" value="T2SS/T4SS_dom"/>
</dbReference>
<name>A0ABV6YRS1_UNCC1</name>
<dbReference type="PANTHER" id="PTHR30486:SF12">
    <property type="entry name" value="TYPE IV PILUS ATPASE PILU"/>
    <property type="match status" value="1"/>
</dbReference>
<gene>
    <name evidence="3" type="ORF">ACFL27_01735</name>
</gene>
<dbReference type="SMART" id="SM00382">
    <property type="entry name" value="AAA"/>
    <property type="match status" value="1"/>
</dbReference>
<feature type="domain" description="Bacterial type II secretion system protein E" evidence="2">
    <location>
        <begin position="196"/>
        <end position="210"/>
    </location>
</feature>
<dbReference type="InterPro" id="IPR050921">
    <property type="entry name" value="T4SS_GSP_E_ATPase"/>
</dbReference>
<keyword evidence="4" id="KW-1185">Reference proteome</keyword>
<evidence type="ECO:0000256" key="1">
    <source>
        <dbReference type="ARBA" id="ARBA00006611"/>
    </source>
</evidence>